<dbReference type="Pfam" id="PF00443">
    <property type="entry name" value="UCH"/>
    <property type="match status" value="1"/>
</dbReference>
<dbReference type="PROSITE" id="PS00973">
    <property type="entry name" value="USP_2"/>
    <property type="match status" value="1"/>
</dbReference>
<dbReference type="SUPFAM" id="SSF54001">
    <property type="entry name" value="Cysteine proteinases"/>
    <property type="match status" value="1"/>
</dbReference>
<accession>A0A6C0J327</accession>
<name>A0A6C0J327_9ZZZZ</name>
<dbReference type="PANTHER" id="PTHR24006">
    <property type="entry name" value="UBIQUITIN CARBOXYL-TERMINAL HYDROLASE"/>
    <property type="match status" value="1"/>
</dbReference>
<evidence type="ECO:0000259" key="1">
    <source>
        <dbReference type="PROSITE" id="PS50235"/>
    </source>
</evidence>
<dbReference type="InterPro" id="IPR001394">
    <property type="entry name" value="Peptidase_C19_UCH"/>
</dbReference>
<dbReference type="InterPro" id="IPR038765">
    <property type="entry name" value="Papain-like_cys_pep_sf"/>
</dbReference>
<protein>
    <recommendedName>
        <fullName evidence="1">USP domain-containing protein</fullName>
    </recommendedName>
</protein>
<dbReference type="CDD" id="cd02257">
    <property type="entry name" value="Peptidase_C19"/>
    <property type="match status" value="1"/>
</dbReference>
<feature type="domain" description="USP" evidence="1">
    <location>
        <begin position="2"/>
        <end position="256"/>
    </location>
</feature>
<dbReference type="InterPro" id="IPR018200">
    <property type="entry name" value="USP_CS"/>
</dbReference>
<dbReference type="InterPro" id="IPR028889">
    <property type="entry name" value="USP"/>
</dbReference>
<dbReference type="PROSITE" id="PS50235">
    <property type="entry name" value="USP_3"/>
    <property type="match status" value="1"/>
</dbReference>
<reference evidence="2" key="1">
    <citation type="journal article" date="2020" name="Nature">
        <title>Giant virus diversity and host interactions through global metagenomics.</title>
        <authorList>
            <person name="Schulz F."/>
            <person name="Roux S."/>
            <person name="Paez-Espino D."/>
            <person name="Jungbluth S."/>
            <person name="Walsh D.A."/>
            <person name="Denef V.J."/>
            <person name="McMahon K.D."/>
            <person name="Konstantinidis K.T."/>
            <person name="Eloe-Fadrosh E.A."/>
            <person name="Kyrpides N.C."/>
            <person name="Woyke T."/>
        </authorList>
    </citation>
    <scope>NUCLEOTIDE SEQUENCE</scope>
    <source>
        <strain evidence="2">GVMAG-M-3300025652-16</strain>
    </source>
</reference>
<proteinExistence type="predicted"/>
<dbReference type="InterPro" id="IPR050164">
    <property type="entry name" value="Peptidase_C19"/>
</dbReference>
<dbReference type="GO" id="GO:0004843">
    <property type="term" value="F:cysteine-type deubiquitinase activity"/>
    <property type="evidence" value="ECO:0007669"/>
    <property type="project" value="InterPro"/>
</dbReference>
<dbReference type="GO" id="GO:0016579">
    <property type="term" value="P:protein deubiquitination"/>
    <property type="evidence" value="ECO:0007669"/>
    <property type="project" value="InterPro"/>
</dbReference>
<dbReference type="GO" id="GO:0005634">
    <property type="term" value="C:nucleus"/>
    <property type="evidence" value="ECO:0007669"/>
    <property type="project" value="TreeGrafter"/>
</dbReference>
<evidence type="ECO:0000313" key="2">
    <source>
        <dbReference type="EMBL" id="QHT98367.1"/>
    </source>
</evidence>
<organism evidence="2">
    <name type="scientific">viral metagenome</name>
    <dbReference type="NCBI Taxonomy" id="1070528"/>
    <lineage>
        <taxon>unclassified sequences</taxon>
        <taxon>metagenomes</taxon>
        <taxon>organismal metagenomes</taxon>
    </lineage>
</organism>
<sequence>MKGLENHGNTCYFNTALQCLLYIPVLSNYFIRHPYQGDCKFTNEYSKMVKTYWTKGQDEIDINSVLTCFREKFPRFGTKEQHDVQEAILCIIDILETSRPEIKPWFYGKKIQETIWPGGKSTNEEDFSVHLITSEGKDMANMLSKSTDWNTIENFEDNEGKKHHVATTRMLFSKLPQILMISFDRKSHIEIIENILINEHEYNLISTAVHVGAQDDGHYVSFVKKRNKWFFINDEMVREEELPDEAGFYFMVYNLTVH</sequence>
<dbReference type="Gene3D" id="3.90.70.10">
    <property type="entry name" value="Cysteine proteinases"/>
    <property type="match status" value="1"/>
</dbReference>
<dbReference type="AlphaFoldDB" id="A0A6C0J327"/>
<dbReference type="EMBL" id="MN740292">
    <property type="protein sequence ID" value="QHT98367.1"/>
    <property type="molecule type" value="Genomic_DNA"/>
</dbReference>
<dbReference type="GO" id="GO:0005829">
    <property type="term" value="C:cytosol"/>
    <property type="evidence" value="ECO:0007669"/>
    <property type="project" value="TreeGrafter"/>
</dbReference>